<keyword evidence="3" id="KW-1185">Reference proteome</keyword>
<accession>A0A0E0JJM3</accession>
<reference evidence="2" key="1">
    <citation type="submission" date="2015-04" db="UniProtKB">
        <authorList>
            <consortium name="EnsemblPlants"/>
        </authorList>
    </citation>
    <scope>IDENTIFICATION</scope>
</reference>
<dbReference type="AlphaFoldDB" id="A0A0E0JJM3"/>
<reference evidence="2" key="2">
    <citation type="submission" date="2018-05" db="EMBL/GenBank/DDBJ databases">
        <title>OpunRS2 (Oryza punctata Reference Sequence Version 2).</title>
        <authorList>
            <person name="Zhang J."/>
            <person name="Kudrna D."/>
            <person name="Lee S."/>
            <person name="Talag J."/>
            <person name="Welchert J."/>
            <person name="Wing R.A."/>
        </authorList>
    </citation>
    <scope>NUCLEOTIDE SEQUENCE [LARGE SCALE GENOMIC DNA]</scope>
</reference>
<protein>
    <submittedName>
        <fullName evidence="2">Uncharacterized protein</fullName>
    </submittedName>
</protein>
<proteinExistence type="predicted"/>
<evidence type="ECO:0000256" key="1">
    <source>
        <dbReference type="SAM" id="MobiDB-lite"/>
    </source>
</evidence>
<dbReference type="HOGENOM" id="CLU_850959_0_0_1"/>
<organism evidence="2">
    <name type="scientific">Oryza punctata</name>
    <name type="common">Red rice</name>
    <dbReference type="NCBI Taxonomy" id="4537"/>
    <lineage>
        <taxon>Eukaryota</taxon>
        <taxon>Viridiplantae</taxon>
        <taxon>Streptophyta</taxon>
        <taxon>Embryophyta</taxon>
        <taxon>Tracheophyta</taxon>
        <taxon>Spermatophyta</taxon>
        <taxon>Magnoliopsida</taxon>
        <taxon>Liliopsida</taxon>
        <taxon>Poales</taxon>
        <taxon>Poaceae</taxon>
        <taxon>BOP clade</taxon>
        <taxon>Oryzoideae</taxon>
        <taxon>Oryzeae</taxon>
        <taxon>Oryzinae</taxon>
        <taxon>Oryza</taxon>
    </lineage>
</organism>
<dbReference type="EnsemblPlants" id="OPUNC01G18550.1">
    <property type="protein sequence ID" value="OPUNC01G18550.1"/>
    <property type="gene ID" value="OPUNC01G18550"/>
</dbReference>
<evidence type="ECO:0000313" key="2">
    <source>
        <dbReference type="EnsemblPlants" id="OPUNC01G18550.1"/>
    </source>
</evidence>
<feature type="region of interest" description="Disordered" evidence="1">
    <location>
        <begin position="172"/>
        <end position="230"/>
    </location>
</feature>
<evidence type="ECO:0000313" key="3">
    <source>
        <dbReference type="Proteomes" id="UP000026962"/>
    </source>
</evidence>
<name>A0A0E0JJM3_ORYPU</name>
<feature type="compositionally biased region" description="Pro residues" evidence="1">
    <location>
        <begin position="213"/>
        <end position="227"/>
    </location>
</feature>
<dbReference type="Gramene" id="OPUNC01G18550.1">
    <property type="protein sequence ID" value="OPUNC01G18550.1"/>
    <property type="gene ID" value="OPUNC01G18550"/>
</dbReference>
<dbReference type="Proteomes" id="UP000026962">
    <property type="component" value="Chromosome 1"/>
</dbReference>
<sequence length="327" mass="35262">MTPCHWFFGTVPMMWQCHRQATAPLLDAKPMPSTLVSTVPEAVALDRRLDPISSSLEAATNVVAPKSTTVVVAPGSTNRPAEPAPEWSDPHVVVALEGGGGGSALRPMQPAPDLPDPPSTLSMAGAVDVLRGWRRPVPSTESARCRRSRGLGQWINASLLLPRMWRIRPEAGTARSRATGSARQAPTPIPTTPTPPEHHEDTCELPAEFRVSGPPPPSSPNPFPPSPSMEEDGMIYAEDFGYMSTPCPSPPSDVIDLNPPDVPPNNYLITRRTMTKMTLKYSTRIDSALESTGHHHGMLIHQAHSSSSTNYNKIMTSLRDGPGTMVP</sequence>